<dbReference type="Pfam" id="PF14223">
    <property type="entry name" value="Retrotran_gag_2"/>
    <property type="match status" value="1"/>
</dbReference>
<proteinExistence type="predicted"/>
<keyword evidence="8" id="KW-1185">Reference proteome</keyword>
<keyword evidence="3" id="KW-0064">Aspartyl protease</keyword>
<dbReference type="PANTHER" id="PTHR42648">
    <property type="entry name" value="TRANSPOSASE, PUTATIVE-RELATED"/>
    <property type="match status" value="1"/>
</dbReference>
<evidence type="ECO:0000256" key="2">
    <source>
        <dbReference type="ARBA" id="ARBA00022723"/>
    </source>
</evidence>
<dbReference type="InterPro" id="IPR057670">
    <property type="entry name" value="SH3_retrovirus"/>
</dbReference>
<dbReference type="SUPFAM" id="SSF53098">
    <property type="entry name" value="Ribonuclease H-like"/>
    <property type="match status" value="1"/>
</dbReference>
<keyword evidence="2" id="KW-0479">Metal-binding</keyword>
<dbReference type="GO" id="GO:0004190">
    <property type="term" value="F:aspartic-type endopeptidase activity"/>
    <property type="evidence" value="ECO:0007669"/>
    <property type="project" value="UniProtKB-KW"/>
</dbReference>
<evidence type="ECO:0000259" key="6">
    <source>
        <dbReference type="PROSITE" id="PS50994"/>
    </source>
</evidence>
<dbReference type="Pfam" id="PF13976">
    <property type="entry name" value="gag_pre-integrs"/>
    <property type="match status" value="1"/>
</dbReference>
<evidence type="ECO:0000256" key="3">
    <source>
        <dbReference type="ARBA" id="ARBA00022750"/>
    </source>
</evidence>
<feature type="domain" description="Integrase catalytic" evidence="6">
    <location>
        <begin position="443"/>
        <end position="563"/>
    </location>
</feature>
<dbReference type="EMBL" id="JAHUZN010000006">
    <property type="protein sequence ID" value="KAG8490956.1"/>
    <property type="molecule type" value="Genomic_DNA"/>
</dbReference>
<evidence type="ECO:0000313" key="7">
    <source>
        <dbReference type="EMBL" id="KAG8490956.1"/>
    </source>
</evidence>
<dbReference type="GO" id="GO:0003676">
    <property type="term" value="F:nucleic acid binding"/>
    <property type="evidence" value="ECO:0007669"/>
    <property type="project" value="InterPro"/>
</dbReference>
<dbReference type="PANTHER" id="PTHR42648:SF28">
    <property type="entry name" value="TRANSPOSON-ENCODED PROTEIN WITH RIBONUCLEASE H-LIKE AND RETROVIRUS ZINC FINGER-LIKE DOMAINS"/>
    <property type="match status" value="1"/>
</dbReference>
<dbReference type="InterPro" id="IPR043502">
    <property type="entry name" value="DNA/RNA_pol_sf"/>
</dbReference>
<evidence type="ECO:0000256" key="1">
    <source>
        <dbReference type="ARBA" id="ARBA00022670"/>
    </source>
</evidence>
<dbReference type="InterPro" id="IPR054722">
    <property type="entry name" value="PolX-like_BBD"/>
</dbReference>
<gene>
    <name evidence="7" type="ORF">CXB51_014720</name>
</gene>
<keyword evidence="4" id="KW-0378">Hydrolase</keyword>
<dbReference type="GO" id="GO:0046872">
    <property type="term" value="F:metal ion binding"/>
    <property type="evidence" value="ECO:0007669"/>
    <property type="project" value="UniProtKB-KW"/>
</dbReference>
<dbReference type="PROSITE" id="PS50994">
    <property type="entry name" value="INTEGRASE"/>
    <property type="match status" value="1"/>
</dbReference>
<keyword evidence="1" id="KW-0645">Protease</keyword>
<organism evidence="7 8">
    <name type="scientific">Gossypium anomalum</name>
    <dbReference type="NCBI Taxonomy" id="47600"/>
    <lineage>
        <taxon>Eukaryota</taxon>
        <taxon>Viridiplantae</taxon>
        <taxon>Streptophyta</taxon>
        <taxon>Embryophyta</taxon>
        <taxon>Tracheophyta</taxon>
        <taxon>Spermatophyta</taxon>
        <taxon>Magnoliopsida</taxon>
        <taxon>eudicotyledons</taxon>
        <taxon>Gunneridae</taxon>
        <taxon>Pentapetalae</taxon>
        <taxon>rosids</taxon>
        <taxon>malvids</taxon>
        <taxon>Malvales</taxon>
        <taxon>Malvaceae</taxon>
        <taxon>Malvoideae</taxon>
        <taxon>Gossypium</taxon>
    </lineage>
</organism>
<evidence type="ECO:0000256" key="4">
    <source>
        <dbReference type="ARBA" id="ARBA00022801"/>
    </source>
</evidence>
<feature type="compositionally biased region" description="Basic residues" evidence="5">
    <location>
        <begin position="221"/>
        <end position="233"/>
    </location>
</feature>
<sequence>MASLKYEILLLDRNTRFALWQIKMQAVLAQMDLEDTLLGIDKMPSTLTDEGKKRKDRKALTQLHLHLSNEILQDVMKEKTAAALWKRLEQICMSKTLTSKLHMKQRLYAHCLEEGASVHEHLTVFKEILSNLEAMEVQYDKEDLGLILLCSLPPSYSTFRDTILYSRESLTVDEVYDSLTSYDKMKHLVVKPDSQGEGLIVRGRQDRNADDDRGRTQERNHRGKSKGRSKSSNRGKTCNFCKKKGHIKSECYKLQNKIKREAANQKGKQPENSGEDDVVEDYSDGELLVASVNDSKVSEEWILDSGCTFHMSPNRDWFTTYEIVSEGVVLIGNNASCKIAGVGTIKVKMFDGVVRTLSDRKIAKLYVLQGSAVTGDAAVASSSLSDDDITKLWHMRLGHMSENGMTELSKRGLLDGQGICKLNFCEHCVFGKQKRVRFTRGIHNTKGTLEYIHSDLWGPSRVPSRGGANYMLTFIDDFSRKVWAFFLKQKSDVFSAFKSWKIMIEKQTGKQIKYLRTNNGLEFCSDEFNRLCKSEGIMRHLTVRHTPQQNGVAERMNRTIMEKAEAASTACFLINRSPSVAIEKKTPQEVWSGNSANYSDLKIFGCPAYAHVDNGKLEPRSIKCVFLGYKAGVKCYKLWCPENRKVVISRDVVFDETAIHNLSLKDSSNKENQKIRREIKPPKKYAEADLVAYALNVAEDIDANQEPSNYSEAVSCEDLEKWMFAMQEEMESLHKNRTWDLVKLPKGKKAVRCKWVFKKKEETPGVEEPRYKARLVAKGYSQIPGGDFTDVFSPVVKHSSIRALLGIVAMHDLELEQLDVKTAFLHGELEKNIYMQQPEGFIVSEKEDYVCLLRKSLYGLKQSPRQWYKRFDSFMASHDFKRSSLDSCVYFKKNSNGSFVYLLLYVDDMLIAAKDKGEIRKVKAQLSEEFEMKDLGLAKKILGIEILIDRKASKLYLSQKGYIEKVLCRFNMQSAKPVSTPLAAHFRLSSALSPQIR</sequence>
<dbReference type="InterPro" id="IPR013103">
    <property type="entry name" value="RVT_2"/>
</dbReference>
<dbReference type="SUPFAM" id="SSF56672">
    <property type="entry name" value="DNA/RNA polymerases"/>
    <property type="match status" value="1"/>
</dbReference>
<feature type="region of interest" description="Disordered" evidence="5">
    <location>
        <begin position="196"/>
        <end position="240"/>
    </location>
</feature>
<dbReference type="InterPro" id="IPR039537">
    <property type="entry name" value="Retrotran_Ty1/copia-like"/>
</dbReference>
<reference evidence="7 8" key="1">
    <citation type="journal article" date="2021" name="bioRxiv">
        <title>The Gossypium anomalum genome as a resource for cotton improvement and evolutionary analysis of hybrid incompatibility.</title>
        <authorList>
            <person name="Grover C.E."/>
            <person name="Yuan D."/>
            <person name="Arick M.A."/>
            <person name="Miller E.R."/>
            <person name="Hu G."/>
            <person name="Peterson D.G."/>
            <person name="Wendel J.F."/>
            <person name="Udall J.A."/>
        </authorList>
    </citation>
    <scope>NUCLEOTIDE SEQUENCE [LARGE SCALE GENOMIC DNA]</scope>
    <source>
        <strain evidence="7">JFW-Udall</strain>
        <tissue evidence="7">Leaf</tissue>
    </source>
</reference>
<dbReference type="Pfam" id="PF00665">
    <property type="entry name" value="rve"/>
    <property type="match status" value="1"/>
</dbReference>
<dbReference type="Pfam" id="PF07727">
    <property type="entry name" value="RVT_2"/>
    <property type="match status" value="1"/>
</dbReference>
<dbReference type="OrthoDB" id="1930494at2759"/>
<dbReference type="InterPro" id="IPR012337">
    <property type="entry name" value="RNaseH-like_sf"/>
</dbReference>
<dbReference type="InterPro" id="IPR025724">
    <property type="entry name" value="GAG-pre-integrase_dom"/>
</dbReference>
<dbReference type="GO" id="GO:0006508">
    <property type="term" value="P:proteolysis"/>
    <property type="evidence" value="ECO:0007669"/>
    <property type="project" value="UniProtKB-KW"/>
</dbReference>
<dbReference type="Pfam" id="PF22936">
    <property type="entry name" value="Pol_BBD"/>
    <property type="match status" value="1"/>
</dbReference>
<accession>A0A8J6D111</accession>
<evidence type="ECO:0000313" key="8">
    <source>
        <dbReference type="Proteomes" id="UP000701853"/>
    </source>
</evidence>
<feature type="compositionally biased region" description="Basic and acidic residues" evidence="5">
    <location>
        <begin position="203"/>
        <end position="220"/>
    </location>
</feature>
<dbReference type="AlphaFoldDB" id="A0A8J6D111"/>
<evidence type="ECO:0000256" key="5">
    <source>
        <dbReference type="SAM" id="MobiDB-lite"/>
    </source>
</evidence>
<dbReference type="Proteomes" id="UP000701853">
    <property type="component" value="Chromosome 6"/>
</dbReference>
<dbReference type="Pfam" id="PF25597">
    <property type="entry name" value="SH3_retrovirus"/>
    <property type="match status" value="1"/>
</dbReference>
<dbReference type="Gene3D" id="3.30.420.10">
    <property type="entry name" value="Ribonuclease H-like superfamily/Ribonuclease H"/>
    <property type="match status" value="1"/>
</dbReference>
<dbReference type="InterPro" id="IPR001584">
    <property type="entry name" value="Integrase_cat-core"/>
</dbReference>
<dbReference type="GO" id="GO:0015074">
    <property type="term" value="P:DNA integration"/>
    <property type="evidence" value="ECO:0007669"/>
    <property type="project" value="InterPro"/>
</dbReference>
<protein>
    <recommendedName>
        <fullName evidence="6">Integrase catalytic domain-containing protein</fullName>
    </recommendedName>
</protein>
<comment type="caution">
    <text evidence="7">The sequence shown here is derived from an EMBL/GenBank/DDBJ whole genome shotgun (WGS) entry which is preliminary data.</text>
</comment>
<dbReference type="InterPro" id="IPR036397">
    <property type="entry name" value="RNaseH_sf"/>
</dbReference>
<name>A0A8J6D111_9ROSI</name>